<sequence length="310" mass="33452">MSDPLVWLPFDPSELGEVPPGLRFELFDHTRFAGAHVEVPDSVGEVAFYLPPYMLGSRIFEVVSQMKSLQVVQLLTAGVDAARGHIPEGVTLCNGRGIHDTSTAELAVTLILSSLRGIPGHVRHQDEHAWRPGWFPSLADKRVLIVGYGAIGRAIEARLLPFETEVVKVARTARDGVHGFGELASLVPGADVIVLVTPLTDETRGLVDREFLGRMKDGALLVNVARGGVVVTDDLVAELATERIHAAIDVAETEPLPAESPLWSSPNLLITPHVGGASSAMWPRAYRVVREQLERFAAGEPLANVMSGAY</sequence>
<dbReference type="InterPro" id="IPR029753">
    <property type="entry name" value="D-isomer_DH_CS"/>
</dbReference>
<dbReference type="GO" id="GO:0051287">
    <property type="term" value="F:NAD binding"/>
    <property type="evidence" value="ECO:0007669"/>
    <property type="project" value="InterPro"/>
</dbReference>
<evidence type="ECO:0000256" key="2">
    <source>
        <dbReference type="ARBA" id="ARBA00023027"/>
    </source>
</evidence>
<dbReference type="Proteomes" id="UP000483261">
    <property type="component" value="Unassembled WGS sequence"/>
</dbReference>
<evidence type="ECO:0000256" key="1">
    <source>
        <dbReference type="ARBA" id="ARBA00023002"/>
    </source>
</evidence>
<dbReference type="Gene3D" id="3.40.50.720">
    <property type="entry name" value="NAD(P)-binding Rossmann-like Domain"/>
    <property type="match status" value="2"/>
</dbReference>
<reference evidence="4 5" key="1">
    <citation type="submission" date="2020-02" db="EMBL/GenBank/DDBJ databases">
        <title>Whole-genome analyses of novel actinobacteria.</title>
        <authorList>
            <person name="Sahin N."/>
        </authorList>
    </citation>
    <scope>NUCLEOTIDE SEQUENCE [LARGE SCALE GENOMIC DNA]</scope>
    <source>
        <strain evidence="4 5">KC13</strain>
    </source>
</reference>
<gene>
    <name evidence="4" type="ORF">G5C66_21370</name>
</gene>
<dbReference type="Pfam" id="PF02826">
    <property type="entry name" value="2-Hacid_dh_C"/>
    <property type="match status" value="1"/>
</dbReference>
<dbReference type="AlphaFoldDB" id="A0A6M1R595"/>
<keyword evidence="5" id="KW-1185">Reference proteome</keyword>
<feature type="domain" description="D-isomer specific 2-hydroxyacid dehydrogenase NAD-binding" evidence="3">
    <location>
        <begin position="109"/>
        <end position="275"/>
    </location>
</feature>
<dbReference type="InterPro" id="IPR006140">
    <property type="entry name" value="D-isomer_DH_NAD-bd"/>
</dbReference>
<dbReference type="EMBL" id="JAALAA010000022">
    <property type="protein sequence ID" value="NGN95276.1"/>
    <property type="molecule type" value="Genomic_DNA"/>
</dbReference>
<dbReference type="SUPFAM" id="SSF51735">
    <property type="entry name" value="NAD(P)-binding Rossmann-fold domains"/>
    <property type="match status" value="1"/>
</dbReference>
<dbReference type="InterPro" id="IPR036291">
    <property type="entry name" value="NAD(P)-bd_dom_sf"/>
</dbReference>
<comment type="caution">
    <text evidence="4">The sequence shown here is derived from an EMBL/GenBank/DDBJ whole genome shotgun (WGS) entry which is preliminary data.</text>
</comment>
<protein>
    <submittedName>
        <fullName evidence="4">2-hydroxyacid dehydrogenase</fullName>
    </submittedName>
</protein>
<organism evidence="4 5">
    <name type="scientific">Nocardioides turkmenicus</name>
    <dbReference type="NCBI Taxonomy" id="2711220"/>
    <lineage>
        <taxon>Bacteria</taxon>
        <taxon>Bacillati</taxon>
        <taxon>Actinomycetota</taxon>
        <taxon>Actinomycetes</taxon>
        <taxon>Propionibacteriales</taxon>
        <taxon>Nocardioidaceae</taxon>
        <taxon>Nocardioides</taxon>
    </lineage>
</organism>
<dbReference type="RefSeq" id="WP_165112946.1">
    <property type="nucleotide sequence ID" value="NZ_JAALAA010000022.1"/>
</dbReference>
<evidence type="ECO:0000313" key="4">
    <source>
        <dbReference type="EMBL" id="NGN95276.1"/>
    </source>
</evidence>
<evidence type="ECO:0000259" key="3">
    <source>
        <dbReference type="Pfam" id="PF02826"/>
    </source>
</evidence>
<name>A0A6M1R595_9ACTN</name>
<dbReference type="PANTHER" id="PTHR43333">
    <property type="entry name" value="2-HACID_DH_C DOMAIN-CONTAINING PROTEIN"/>
    <property type="match status" value="1"/>
</dbReference>
<keyword evidence="1" id="KW-0560">Oxidoreductase</keyword>
<dbReference type="CDD" id="cd12166">
    <property type="entry name" value="2-Hacid_dh_7"/>
    <property type="match status" value="1"/>
</dbReference>
<dbReference type="GO" id="GO:0016616">
    <property type="term" value="F:oxidoreductase activity, acting on the CH-OH group of donors, NAD or NADP as acceptor"/>
    <property type="evidence" value="ECO:0007669"/>
    <property type="project" value="UniProtKB-ARBA"/>
</dbReference>
<accession>A0A6M1R595</accession>
<dbReference type="PANTHER" id="PTHR43333:SF1">
    <property type="entry name" value="D-ISOMER SPECIFIC 2-HYDROXYACID DEHYDROGENASE NAD-BINDING DOMAIN-CONTAINING PROTEIN"/>
    <property type="match status" value="1"/>
</dbReference>
<keyword evidence="2" id="KW-0520">NAD</keyword>
<evidence type="ECO:0000313" key="5">
    <source>
        <dbReference type="Proteomes" id="UP000483261"/>
    </source>
</evidence>
<proteinExistence type="predicted"/>
<dbReference type="PROSITE" id="PS00671">
    <property type="entry name" value="D_2_HYDROXYACID_DH_3"/>
    <property type="match status" value="1"/>
</dbReference>